<comment type="caution">
    <text evidence="2">The sequence shown here is derived from an EMBL/GenBank/DDBJ whole genome shotgun (WGS) entry which is preliminary data.</text>
</comment>
<dbReference type="RefSeq" id="WP_024540368.1">
    <property type="nucleotide sequence ID" value="NZ_JGYU01000002.1"/>
</dbReference>
<evidence type="ECO:0000313" key="3">
    <source>
        <dbReference type="Proteomes" id="UP000028995"/>
    </source>
</evidence>
<accession>A0A087AGV5</accession>
<protein>
    <submittedName>
        <fullName evidence="2">Uncharacterized protein</fullName>
    </submittedName>
</protein>
<dbReference type="eggNOG" id="ENOG502Z8PM">
    <property type="taxonomic scope" value="Bacteria"/>
</dbReference>
<reference evidence="2 3" key="1">
    <citation type="submission" date="2014-03" db="EMBL/GenBank/DDBJ databases">
        <title>Genomics of Bifidobacteria.</title>
        <authorList>
            <person name="Ventura M."/>
            <person name="Milani C."/>
            <person name="Lugli G.A."/>
        </authorList>
    </citation>
    <scope>NUCLEOTIDE SEQUENCE [LARGE SCALE GENOMIC DNA]</scope>
    <source>
        <strain evidence="2 3">LMG 10510</strain>
    </source>
</reference>
<dbReference type="Proteomes" id="UP000028995">
    <property type="component" value="Unassembled WGS sequence"/>
</dbReference>
<dbReference type="STRING" id="35760.BCHO_0085"/>
<evidence type="ECO:0000256" key="1">
    <source>
        <dbReference type="SAM" id="Coils"/>
    </source>
</evidence>
<name>A0A087AGV5_9BIFI</name>
<dbReference type="AlphaFoldDB" id="A0A087AGV5"/>
<keyword evidence="3" id="KW-1185">Reference proteome</keyword>
<sequence>MSEHNGVGSGQSMPESWVQAIRYALDRLSLDEIGQRYGDAVREYCAAYVNHDVRAAKGDDVRTVDLKGVGANGSDPAKKQGFAAEAMAEAHYNADAIIDGGKRRMRRTNNNDPLVDAQVFGAHDRPLKTQQIQMKFVGKDAKECLNVLHSKGYEKYYDGNVLFGIPDEYCDQLLGEGPNSIHQDIQDTKAKLTAAIARGDEDACAKHRKRIEQDKQLQKKIRKTGLTKDEALAAAIHPKREAVKHAAKIAHQGAMGQAAGVMAAAAPMAMMSVVLDCVQQKRSLPESLKKHGLDVAWAGGIQYVVGFIQIAADGAMKNAAGDYARAVAKSNALTMMASLAFENAMLVQQLVRSDMSGEEFLDALAETNIGALASSFAGAAVGTAAAGMALAPIIANMIAVQVAAGSYRNLKQAIQEYQLAKQERIAVEAECAQIVEQVRAWRQQLNEQSERYFSEHLDTFDTAFRTMDRAILEQNGDGFIEANAQLQQALGYEPQFRSQVEFDDLMSRDGSLRL</sequence>
<dbReference type="EMBL" id="JGYU01000002">
    <property type="protein sequence ID" value="KFI58005.1"/>
    <property type="molecule type" value="Genomic_DNA"/>
</dbReference>
<proteinExistence type="predicted"/>
<feature type="coiled-coil region" evidence="1">
    <location>
        <begin position="410"/>
        <end position="451"/>
    </location>
</feature>
<keyword evidence="1" id="KW-0175">Coiled coil</keyword>
<organism evidence="2 3">
    <name type="scientific">Bifidobacterium choerinum</name>
    <dbReference type="NCBI Taxonomy" id="35760"/>
    <lineage>
        <taxon>Bacteria</taxon>
        <taxon>Bacillati</taxon>
        <taxon>Actinomycetota</taxon>
        <taxon>Actinomycetes</taxon>
        <taxon>Bifidobacteriales</taxon>
        <taxon>Bifidobacteriaceae</taxon>
        <taxon>Bifidobacterium</taxon>
    </lineage>
</organism>
<gene>
    <name evidence="2" type="ORF">BCHO_0085</name>
</gene>
<evidence type="ECO:0000313" key="2">
    <source>
        <dbReference type="EMBL" id="KFI58005.1"/>
    </source>
</evidence>
<dbReference type="OrthoDB" id="3239452at2"/>